<reference evidence="1" key="1">
    <citation type="journal article" date="2023" name="G3 (Bethesda)">
        <title>A reference genome for the long-term kleptoplast-retaining sea slug Elysia crispata morphotype clarki.</title>
        <authorList>
            <person name="Eastman K.E."/>
            <person name="Pendleton A.L."/>
            <person name="Shaikh M.A."/>
            <person name="Suttiyut T."/>
            <person name="Ogas R."/>
            <person name="Tomko P."/>
            <person name="Gavelis G."/>
            <person name="Widhalm J.R."/>
            <person name="Wisecaver J.H."/>
        </authorList>
    </citation>
    <scope>NUCLEOTIDE SEQUENCE</scope>
    <source>
        <strain evidence="1">ECLA1</strain>
    </source>
</reference>
<dbReference type="AlphaFoldDB" id="A0AAE1A5W5"/>
<sequence>MHMTFPALTKACRLHLEKARFTFCVKHSGGIAPRCEDKDKNGNQRFPAWSRMSSFAPRCPHQGPWNYLDPARGNVGCVDLSRPADKMIVKLQAVLP</sequence>
<comment type="caution">
    <text evidence="1">The sequence shown here is derived from an EMBL/GenBank/DDBJ whole genome shotgun (WGS) entry which is preliminary data.</text>
</comment>
<proteinExistence type="predicted"/>
<organism evidence="1 2">
    <name type="scientific">Elysia crispata</name>
    <name type="common">lettuce slug</name>
    <dbReference type="NCBI Taxonomy" id="231223"/>
    <lineage>
        <taxon>Eukaryota</taxon>
        <taxon>Metazoa</taxon>
        <taxon>Spiralia</taxon>
        <taxon>Lophotrochozoa</taxon>
        <taxon>Mollusca</taxon>
        <taxon>Gastropoda</taxon>
        <taxon>Heterobranchia</taxon>
        <taxon>Euthyneura</taxon>
        <taxon>Panpulmonata</taxon>
        <taxon>Sacoglossa</taxon>
        <taxon>Placobranchoidea</taxon>
        <taxon>Plakobranchidae</taxon>
        <taxon>Elysia</taxon>
    </lineage>
</organism>
<protein>
    <submittedName>
        <fullName evidence="1">Uncharacterized protein</fullName>
    </submittedName>
</protein>
<gene>
    <name evidence="1" type="ORF">RRG08_021436</name>
</gene>
<evidence type="ECO:0000313" key="2">
    <source>
        <dbReference type="Proteomes" id="UP001283361"/>
    </source>
</evidence>
<accession>A0AAE1A5W5</accession>
<keyword evidence="2" id="KW-1185">Reference proteome</keyword>
<dbReference type="EMBL" id="JAWDGP010002600">
    <property type="protein sequence ID" value="KAK3781790.1"/>
    <property type="molecule type" value="Genomic_DNA"/>
</dbReference>
<evidence type="ECO:0000313" key="1">
    <source>
        <dbReference type="EMBL" id="KAK3781790.1"/>
    </source>
</evidence>
<name>A0AAE1A5W5_9GAST</name>
<dbReference type="Proteomes" id="UP001283361">
    <property type="component" value="Unassembled WGS sequence"/>
</dbReference>